<dbReference type="SMART" id="SM00220">
    <property type="entry name" value="S_TKc"/>
    <property type="match status" value="1"/>
</dbReference>
<keyword evidence="9" id="KW-1185">Reference proteome</keyword>
<dbReference type="PROSITE" id="PS00108">
    <property type="entry name" value="PROTEIN_KINASE_ST"/>
    <property type="match status" value="1"/>
</dbReference>
<dbReference type="InterPro" id="IPR008271">
    <property type="entry name" value="Ser/Thr_kinase_AS"/>
</dbReference>
<evidence type="ECO:0000259" key="8">
    <source>
        <dbReference type="PROSITE" id="PS50011"/>
    </source>
</evidence>
<dbReference type="RefSeq" id="XP_030768159.1">
    <property type="nucleotide sequence ID" value="XM_030912299.1"/>
</dbReference>
<comment type="similarity">
    <text evidence="7">Belongs to the protein kinase superfamily.</text>
</comment>
<dbReference type="GO" id="GO:0005524">
    <property type="term" value="F:ATP binding"/>
    <property type="evidence" value="ECO:0007669"/>
    <property type="project" value="UniProtKB-UniRule"/>
</dbReference>
<evidence type="ECO:0000256" key="2">
    <source>
        <dbReference type="ARBA" id="ARBA00022679"/>
    </source>
</evidence>
<feature type="domain" description="Protein kinase" evidence="8">
    <location>
        <begin position="11"/>
        <end position="263"/>
    </location>
</feature>
<gene>
    <name evidence="10" type="primary">LOC115891749</name>
</gene>
<evidence type="ECO:0000256" key="4">
    <source>
        <dbReference type="ARBA" id="ARBA00022777"/>
    </source>
</evidence>
<evidence type="ECO:0000313" key="10">
    <source>
        <dbReference type="RefSeq" id="XP_030768159.1"/>
    </source>
</evidence>
<feature type="binding site" evidence="6">
    <location>
        <position position="40"/>
    </location>
    <ligand>
        <name>ATP</name>
        <dbReference type="ChEBI" id="CHEBI:30616"/>
    </ligand>
</feature>
<dbReference type="InParanoid" id="A0A6J2YY42"/>
<dbReference type="GeneID" id="115891749"/>
<organism evidence="9 10">
    <name type="scientific">Sitophilus oryzae</name>
    <name type="common">Rice weevil</name>
    <name type="synonym">Curculio oryzae</name>
    <dbReference type="NCBI Taxonomy" id="7048"/>
    <lineage>
        <taxon>Eukaryota</taxon>
        <taxon>Metazoa</taxon>
        <taxon>Ecdysozoa</taxon>
        <taxon>Arthropoda</taxon>
        <taxon>Hexapoda</taxon>
        <taxon>Insecta</taxon>
        <taxon>Pterygota</taxon>
        <taxon>Neoptera</taxon>
        <taxon>Endopterygota</taxon>
        <taxon>Coleoptera</taxon>
        <taxon>Polyphaga</taxon>
        <taxon>Cucujiformia</taxon>
        <taxon>Curculionidae</taxon>
        <taxon>Dryophthorinae</taxon>
        <taxon>Sitophilus</taxon>
    </lineage>
</organism>
<feature type="non-terminal residue" evidence="10">
    <location>
        <position position="263"/>
    </location>
</feature>
<accession>A0A6J2YY42</accession>
<keyword evidence="1 7" id="KW-0723">Serine/threonine-protein kinase</keyword>
<dbReference type="AlphaFoldDB" id="A0A6J2YY42"/>
<evidence type="ECO:0000313" key="9">
    <source>
        <dbReference type="Proteomes" id="UP000504635"/>
    </source>
</evidence>
<evidence type="ECO:0000256" key="6">
    <source>
        <dbReference type="PROSITE-ProRule" id="PRU10141"/>
    </source>
</evidence>
<proteinExistence type="inferred from homology"/>
<evidence type="ECO:0000256" key="7">
    <source>
        <dbReference type="RuleBase" id="RU000304"/>
    </source>
</evidence>
<dbReference type="InterPro" id="IPR050117">
    <property type="entry name" value="MAPK"/>
</dbReference>
<name>A0A6J2YY42_SITOR</name>
<keyword evidence="3 6" id="KW-0547">Nucleotide-binding</keyword>
<evidence type="ECO:0000256" key="1">
    <source>
        <dbReference type="ARBA" id="ARBA00022527"/>
    </source>
</evidence>
<protein>
    <submittedName>
        <fullName evidence="10">MAPK/MAK/MRK overlapping kinase-like</fullName>
    </submittedName>
</protein>
<dbReference type="Pfam" id="PF00069">
    <property type="entry name" value="Pkinase"/>
    <property type="match status" value="1"/>
</dbReference>
<dbReference type="GO" id="GO:0004674">
    <property type="term" value="F:protein serine/threonine kinase activity"/>
    <property type="evidence" value="ECO:0007669"/>
    <property type="project" value="UniProtKB-KW"/>
</dbReference>
<dbReference type="SUPFAM" id="SSF56112">
    <property type="entry name" value="Protein kinase-like (PK-like)"/>
    <property type="match status" value="1"/>
</dbReference>
<evidence type="ECO:0000256" key="5">
    <source>
        <dbReference type="ARBA" id="ARBA00022840"/>
    </source>
</evidence>
<dbReference type="Gene3D" id="3.30.200.20">
    <property type="entry name" value="Phosphorylase Kinase, domain 1"/>
    <property type="match status" value="1"/>
</dbReference>
<dbReference type="PROSITE" id="PS00107">
    <property type="entry name" value="PROTEIN_KINASE_ATP"/>
    <property type="match status" value="1"/>
</dbReference>
<dbReference type="PROSITE" id="PS50011">
    <property type="entry name" value="PROTEIN_KINASE_DOM"/>
    <property type="match status" value="1"/>
</dbReference>
<keyword evidence="4" id="KW-0418">Kinase</keyword>
<evidence type="ECO:0000256" key="3">
    <source>
        <dbReference type="ARBA" id="ARBA00022741"/>
    </source>
</evidence>
<reference evidence="10" key="1">
    <citation type="submission" date="2025-08" db="UniProtKB">
        <authorList>
            <consortium name="RefSeq"/>
        </authorList>
    </citation>
    <scope>IDENTIFICATION</scope>
    <source>
        <tissue evidence="10">Gonads</tissue>
    </source>
</reference>
<dbReference type="KEGG" id="soy:115891749"/>
<dbReference type="OrthoDB" id="2158884at2759"/>
<dbReference type="PANTHER" id="PTHR24055">
    <property type="entry name" value="MITOGEN-ACTIVATED PROTEIN KINASE"/>
    <property type="match status" value="1"/>
</dbReference>
<dbReference type="Gene3D" id="1.10.510.10">
    <property type="entry name" value="Transferase(Phosphotransferase) domain 1"/>
    <property type="match status" value="1"/>
</dbReference>
<dbReference type="InterPro" id="IPR011009">
    <property type="entry name" value="Kinase-like_dom_sf"/>
</dbReference>
<sequence length="263" mass="30460">MCNVDTFYAKYRILDKIGEGSFSDVLRCQHKSTGLLYAAKRLKKHYKSESSVLTCAEVVAAQKIPFHVNILNMFEYHYDSFSGQVTFVFELMDMSLYDHLKARKKASTNPRGLIETKAKEYLYQLLRGLEHLHRNGLFHRDVKPENILIKFPSTESTRLYRMKKYEIIKLADLGSVRGIYSVPPYTEYISTRWYRSPECLLTNGNYGPKMDVWAVGCVFYEMITLLPLFPGSNEIDQLSKIHQIVGSPPIQFLSKLKSRLVYT</sequence>
<dbReference type="FunFam" id="1.10.510.10:FF:000624">
    <property type="entry name" value="Mitogen-activated protein kinase"/>
    <property type="match status" value="1"/>
</dbReference>
<keyword evidence="5 6" id="KW-0067">ATP-binding</keyword>
<dbReference type="InterPro" id="IPR017441">
    <property type="entry name" value="Protein_kinase_ATP_BS"/>
</dbReference>
<dbReference type="Proteomes" id="UP000504635">
    <property type="component" value="Unplaced"/>
</dbReference>
<keyword evidence="2" id="KW-0808">Transferase</keyword>
<dbReference type="InterPro" id="IPR000719">
    <property type="entry name" value="Prot_kinase_dom"/>
</dbReference>